<accession>A0A1R3RRP0</accession>
<dbReference type="OrthoDB" id="3531591at2759"/>
<keyword evidence="2" id="KW-1185">Reference proteome</keyword>
<organism evidence="1 2">
    <name type="scientific">Aspergillus carbonarius (strain ITEM 5010)</name>
    <dbReference type="NCBI Taxonomy" id="602072"/>
    <lineage>
        <taxon>Eukaryota</taxon>
        <taxon>Fungi</taxon>
        <taxon>Dikarya</taxon>
        <taxon>Ascomycota</taxon>
        <taxon>Pezizomycotina</taxon>
        <taxon>Eurotiomycetes</taxon>
        <taxon>Eurotiomycetidae</taxon>
        <taxon>Eurotiales</taxon>
        <taxon>Aspergillaceae</taxon>
        <taxon>Aspergillus</taxon>
        <taxon>Aspergillus subgen. Circumdati</taxon>
    </lineage>
</organism>
<name>A0A1R3RRP0_ASPC5</name>
<dbReference type="EMBL" id="KV907497">
    <property type="protein sequence ID" value="OOF97139.1"/>
    <property type="molecule type" value="Genomic_DNA"/>
</dbReference>
<evidence type="ECO:0000313" key="1">
    <source>
        <dbReference type="EMBL" id="OOF97139.1"/>
    </source>
</evidence>
<sequence>MSLVDVIKKWEIQYRSYIEQLETWVLGLRKGDLMCLSDLENPQVAERPKVNECSWNNAKNEWAFAGEEESLKERGLQTFSPDGIGAPYDSQSVSVPRRDKSAFTFLLPKDGGSLFVCSIVPVRVER</sequence>
<dbReference type="Proteomes" id="UP000188318">
    <property type="component" value="Unassembled WGS sequence"/>
</dbReference>
<dbReference type="AlphaFoldDB" id="A0A1R3RRP0"/>
<proteinExistence type="predicted"/>
<dbReference type="STRING" id="602072.A0A1R3RRP0"/>
<dbReference type="VEuPathDB" id="FungiDB:ASPCADRAFT_128841"/>
<protein>
    <submittedName>
        <fullName evidence="1">Uncharacterized protein</fullName>
    </submittedName>
</protein>
<reference evidence="2" key="1">
    <citation type="journal article" date="2017" name="Genome Biol.">
        <title>Comparative genomics reveals high biological diversity and specific adaptations in the industrially and medically important fungal genus Aspergillus.</title>
        <authorList>
            <person name="de Vries R.P."/>
            <person name="Riley R."/>
            <person name="Wiebenga A."/>
            <person name="Aguilar-Osorio G."/>
            <person name="Amillis S."/>
            <person name="Uchima C.A."/>
            <person name="Anderluh G."/>
            <person name="Asadollahi M."/>
            <person name="Askin M."/>
            <person name="Barry K."/>
            <person name="Battaglia E."/>
            <person name="Bayram O."/>
            <person name="Benocci T."/>
            <person name="Braus-Stromeyer S.A."/>
            <person name="Caldana C."/>
            <person name="Canovas D."/>
            <person name="Cerqueira G.C."/>
            <person name="Chen F."/>
            <person name="Chen W."/>
            <person name="Choi C."/>
            <person name="Clum A."/>
            <person name="Dos Santos R.A."/>
            <person name="Damasio A.R."/>
            <person name="Diallinas G."/>
            <person name="Emri T."/>
            <person name="Fekete E."/>
            <person name="Flipphi M."/>
            <person name="Freyberg S."/>
            <person name="Gallo A."/>
            <person name="Gournas C."/>
            <person name="Habgood R."/>
            <person name="Hainaut M."/>
            <person name="Harispe M.L."/>
            <person name="Henrissat B."/>
            <person name="Hilden K.S."/>
            <person name="Hope R."/>
            <person name="Hossain A."/>
            <person name="Karabika E."/>
            <person name="Karaffa L."/>
            <person name="Karanyi Z."/>
            <person name="Krasevec N."/>
            <person name="Kuo A."/>
            <person name="Kusch H."/>
            <person name="LaButti K."/>
            <person name="Lagendijk E.L."/>
            <person name="Lapidus A."/>
            <person name="Levasseur A."/>
            <person name="Lindquist E."/>
            <person name="Lipzen A."/>
            <person name="Logrieco A.F."/>
            <person name="MacCabe A."/>
            <person name="Maekelae M.R."/>
            <person name="Malavazi I."/>
            <person name="Melin P."/>
            <person name="Meyer V."/>
            <person name="Mielnichuk N."/>
            <person name="Miskei M."/>
            <person name="Molnar A.P."/>
            <person name="Mule G."/>
            <person name="Ngan C.Y."/>
            <person name="Orejas M."/>
            <person name="Orosz E."/>
            <person name="Ouedraogo J.P."/>
            <person name="Overkamp K.M."/>
            <person name="Park H.-S."/>
            <person name="Perrone G."/>
            <person name="Piumi F."/>
            <person name="Punt P.J."/>
            <person name="Ram A.F."/>
            <person name="Ramon A."/>
            <person name="Rauscher S."/>
            <person name="Record E."/>
            <person name="Riano-Pachon D.M."/>
            <person name="Robert V."/>
            <person name="Roehrig J."/>
            <person name="Ruller R."/>
            <person name="Salamov A."/>
            <person name="Salih N.S."/>
            <person name="Samson R.A."/>
            <person name="Sandor E."/>
            <person name="Sanguinetti M."/>
            <person name="Schuetze T."/>
            <person name="Sepcic K."/>
            <person name="Shelest E."/>
            <person name="Sherlock G."/>
            <person name="Sophianopoulou V."/>
            <person name="Squina F.M."/>
            <person name="Sun H."/>
            <person name="Susca A."/>
            <person name="Todd R.B."/>
            <person name="Tsang A."/>
            <person name="Unkles S.E."/>
            <person name="van de Wiele N."/>
            <person name="van Rossen-Uffink D."/>
            <person name="Oliveira J.V."/>
            <person name="Vesth T.C."/>
            <person name="Visser J."/>
            <person name="Yu J.-H."/>
            <person name="Zhou M."/>
            <person name="Andersen M.R."/>
            <person name="Archer D.B."/>
            <person name="Baker S.E."/>
            <person name="Benoit I."/>
            <person name="Brakhage A.A."/>
            <person name="Braus G.H."/>
            <person name="Fischer R."/>
            <person name="Frisvad J.C."/>
            <person name="Goldman G.H."/>
            <person name="Houbraken J."/>
            <person name="Oakley B."/>
            <person name="Pocsi I."/>
            <person name="Scazzocchio C."/>
            <person name="Seiboth B."/>
            <person name="vanKuyk P.A."/>
            <person name="Wortman J."/>
            <person name="Dyer P.S."/>
            <person name="Grigoriev I.V."/>
        </authorList>
    </citation>
    <scope>NUCLEOTIDE SEQUENCE [LARGE SCALE GENOMIC DNA]</scope>
    <source>
        <strain evidence="2">ITEM 5010</strain>
    </source>
</reference>
<gene>
    <name evidence="1" type="ORF">ASPCADRAFT_128841</name>
</gene>
<evidence type="ECO:0000313" key="2">
    <source>
        <dbReference type="Proteomes" id="UP000188318"/>
    </source>
</evidence>